<proteinExistence type="predicted"/>
<gene>
    <name evidence="2" type="ORF">GUJ93_ZPchr0003g18600</name>
</gene>
<accession>A0A8J5SJB6</accession>
<dbReference type="Proteomes" id="UP000729402">
    <property type="component" value="Unassembled WGS sequence"/>
</dbReference>
<feature type="region of interest" description="Disordered" evidence="1">
    <location>
        <begin position="26"/>
        <end position="49"/>
    </location>
</feature>
<reference evidence="2" key="2">
    <citation type="submission" date="2021-02" db="EMBL/GenBank/DDBJ databases">
        <authorList>
            <person name="Kimball J.A."/>
            <person name="Haas M.W."/>
            <person name="Macchietto M."/>
            <person name="Kono T."/>
            <person name="Duquette J."/>
            <person name="Shao M."/>
        </authorList>
    </citation>
    <scope>NUCLEOTIDE SEQUENCE</scope>
    <source>
        <tissue evidence="2">Fresh leaf tissue</tissue>
    </source>
</reference>
<feature type="region of interest" description="Disordered" evidence="1">
    <location>
        <begin position="68"/>
        <end position="131"/>
    </location>
</feature>
<comment type="caution">
    <text evidence="2">The sequence shown here is derived from an EMBL/GenBank/DDBJ whole genome shotgun (WGS) entry which is preliminary data.</text>
</comment>
<dbReference type="AlphaFoldDB" id="A0A8J5SJB6"/>
<evidence type="ECO:0000256" key="1">
    <source>
        <dbReference type="SAM" id="MobiDB-lite"/>
    </source>
</evidence>
<sequence length="177" mass="20272">MPAKRRSRAEIARGESFPIQRRHLEWPQDPTFTAKSSTKNRPKSKCGRSGAIDTAARLLHDGEFFQRNQERGCGNTPLRFASKPAAKQQSSKLSPVFLQMKPQAPPLTPKQPQDSKNSKAKWKLHPDKLSSQNNQATIRGWRRGRKMWTTLYSERSKHCAPLYLYASRSNERRSNQA</sequence>
<keyword evidence="3" id="KW-1185">Reference proteome</keyword>
<dbReference type="EMBL" id="JAAALK010000286">
    <property type="protein sequence ID" value="KAG8061345.1"/>
    <property type="molecule type" value="Genomic_DNA"/>
</dbReference>
<evidence type="ECO:0000313" key="2">
    <source>
        <dbReference type="EMBL" id="KAG8061345.1"/>
    </source>
</evidence>
<name>A0A8J5SJB6_ZIZPA</name>
<reference evidence="2" key="1">
    <citation type="journal article" date="2021" name="bioRxiv">
        <title>Whole Genome Assembly and Annotation of Northern Wild Rice, Zizania palustris L., Supports a Whole Genome Duplication in the Zizania Genus.</title>
        <authorList>
            <person name="Haas M."/>
            <person name="Kono T."/>
            <person name="Macchietto M."/>
            <person name="Millas R."/>
            <person name="McGilp L."/>
            <person name="Shao M."/>
            <person name="Duquette J."/>
            <person name="Hirsch C.N."/>
            <person name="Kimball J."/>
        </authorList>
    </citation>
    <scope>NUCLEOTIDE SEQUENCE</scope>
    <source>
        <tissue evidence="2">Fresh leaf tissue</tissue>
    </source>
</reference>
<organism evidence="2 3">
    <name type="scientific">Zizania palustris</name>
    <name type="common">Northern wild rice</name>
    <dbReference type="NCBI Taxonomy" id="103762"/>
    <lineage>
        <taxon>Eukaryota</taxon>
        <taxon>Viridiplantae</taxon>
        <taxon>Streptophyta</taxon>
        <taxon>Embryophyta</taxon>
        <taxon>Tracheophyta</taxon>
        <taxon>Spermatophyta</taxon>
        <taxon>Magnoliopsida</taxon>
        <taxon>Liliopsida</taxon>
        <taxon>Poales</taxon>
        <taxon>Poaceae</taxon>
        <taxon>BOP clade</taxon>
        <taxon>Oryzoideae</taxon>
        <taxon>Oryzeae</taxon>
        <taxon>Zizaniinae</taxon>
        <taxon>Zizania</taxon>
    </lineage>
</organism>
<evidence type="ECO:0000313" key="3">
    <source>
        <dbReference type="Proteomes" id="UP000729402"/>
    </source>
</evidence>
<protein>
    <submittedName>
        <fullName evidence="2">Uncharacterized protein</fullName>
    </submittedName>
</protein>